<dbReference type="PANTHER" id="PTHR33074">
    <property type="entry name" value="EXPRESSED PROTEIN-RELATED"/>
    <property type="match status" value="1"/>
</dbReference>
<dbReference type="Proteomes" id="UP000324897">
    <property type="component" value="Unassembled WGS sequence"/>
</dbReference>
<keyword evidence="3" id="KW-1185">Reference proteome</keyword>
<evidence type="ECO:0000313" key="2">
    <source>
        <dbReference type="EMBL" id="TVU13914.1"/>
    </source>
</evidence>
<dbReference type="InterPro" id="IPR011676">
    <property type="entry name" value="DUF1618"/>
</dbReference>
<feature type="non-terminal residue" evidence="2">
    <location>
        <position position="1"/>
    </location>
</feature>
<feature type="domain" description="DUF1618" evidence="1">
    <location>
        <begin position="102"/>
        <end position="146"/>
    </location>
</feature>
<evidence type="ECO:0000313" key="3">
    <source>
        <dbReference type="Proteomes" id="UP000324897"/>
    </source>
</evidence>
<comment type="caution">
    <text evidence="2">The sequence shown here is derived from an EMBL/GenBank/DDBJ whole genome shotgun (WGS) entry which is preliminary data.</text>
</comment>
<dbReference type="Pfam" id="PF07762">
    <property type="entry name" value="DUF1618"/>
    <property type="match status" value="1"/>
</dbReference>
<gene>
    <name evidence="2" type="ORF">EJB05_37351</name>
</gene>
<proteinExistence type="predicted"/>
<evidence type="ECO:0000259" key="1">
    <source>
        <dbReference type="Pfam" id="PF07762"/>
    </source>
</evidence>
<sequence length="157" mass="18090">MDLKEVLACCAVQLLPEPDDAIRSLDGLEILQRIREYLSNRSRQITVGSEAQDVEAQMCLYYSLKSEWELRALPIYCEEEDIGELLRWSIKRVVAFGTYLCWIDYKSGMLFCEVFREHLRFSYVKLPVSSSPLSACLDMYQNVCVAANGQVCQDEVR</sequence>
<dbReference type="Gramene" id="TVU13914">
    <property type="protein sequence ID" value="TVU13914"/>
    <property type="gene ID" value="EJB05_37351"/>
</dbReference>
<dbReference type="EMBL" id="RWGY01000031">
    <property type="protein sequence ID" value="TVU13914.1"/>
    <property type="molecule type" value="Genomic_DNA"/>
</dbReference>
<reference evidence="2 3" key="1">
    <citation type="journal article" date="2019" name="Sci. Rep.">
        <title>A high-quality genome of Eragrostis curvula grass provides insights into Poaceae evolution and supports new strategies to enhance forage quality.</title>
        <authorList>
            <person name="Carballo J."/>
            <person name="Santos B.A.C.M."/>
            <person name="Zappacosta D."/>
            <person name="Garbus I."/>
            <person name="Selva J.P."/>
            <person name="Gallo C.A."/>
            <person name="Diaz A."/>
            <person name="Albertini E."/>
            <person name="Caccamo M."/>
            <person name="Echenique V."/>
        </authorList>
    </citation>
    <scope>NUCLEOTIDE SEQUENCE [LARGE SCALE GENOMIC DNA]</scope>
    <source>
        <strain evidence="3">cv. Victoria</strain>
        <tissue evidence="2">Leaf</tissue>
    </source>
</reference>
<accession>A0A5J9TRE5</accession>
<dbReference type="OrthoDB" id="693343at2759"/>
<organism evidence="2 3">
    <name type="scientific">Eragrostis curvula</name>
    <name type="common">weeping love grass</name>
    <dbReference type="NCBI Taxonomy" id="38414"/>
    <lineage>
        <taxon>Eukaryota</taxon>
        <taxon>Viridiplantae</taxon>
        <taxon>Streptophyta</taxon>
        <taxon>Embryophyta</taxon>
        <taxon>Tracheophyta</taxon>
        <taxon>Spermatophyta</taxon>
        <taxon>Magnoliopsida</taxon>
        <taxon>Liliopsida</taxon>
        <taxon>Poales</taxon>
        <taxon>Poaceae</taxon>
        <taxon>PACMAD clade</taxon>
        <taxon>Chloridoideae</taxon>
        <taxon>Eragrostideae</taxon>
        <taxon>Eragrostidinae</taxon>
        <taxon>Eragrostis</taxon>
    </lineage>
</organism>
<name>A0A5J9TRE5_9POAL</name>
<protein>
    <recommendedName>
        <fullName evidence="1">DUF1618 domain-containing protein</fullName>
    </recommendedName>
</protein>
<dbReference type="AlphaFoldDB" id="A0A5J9TRE5"/>